<evidence type="ECO:0000313" key="1">
    <source>
        <dbReference type="EMBL" id="GAA1108445.1"/>
    </source>
</evidence>
<organism evidence="1 2">
    <name type="scientific">Nocardioides dubius</name>
    <dbReference type="NCBI Taxonomy" id="317019"/>
    <lineage>
        <taxon>Bacteria</taxon>
        <taxon>Bacillati</taxon>
        <taxon>Actinomycetota</taxon>
        <taxon>Actinomycetes</taxon>
        <taxon>Propionibacteriales</taxon>
        <taxon>Nocardioidaceae</taxon>
        <taxon>Nocardioides</taxon>
    </lineage>
</organism>
<dbReference type="EMBL" id="BAAALG010000011">
    <property type="protein sequence ID" value="GAA1108445.1"/>
    <property type="molecule type" value="Genomic_DNA"/>
</dbReference>
<comment type="caution">
    <text evidence="1">The sequence shown here is derived from an EMBL/GenBank/DDBJ whole genome shotgun (WGS) entry which is preliminary data.</text>
</comment>
<dbReference type="RefSeq" id="WP_343995705.1">
    <property type="nucleotide sequence ID" value="NZ_BAAALG010000011.1"/>
</dbReference>
<dbReference type="Pfam" id="PF05013">
    <property type="entry name" value="FGase"/>
    <property type="match status" value="1"/>
</dbReference>
<sequence>MSDAAPVFLEPGRTFTAEEITFFAGRGERSLEEALSTAEVLVSCPHSGAAIPGELRPYLADGFTRRLQYDFTDCSTAPIVRRWAELDPSIVYVENPHPRLVRDPNRARPDDLADRLGEALRRVREAGPFQRVDLSGVDAIRPVTFSFFPMLAVPDDERGVADLVAAFVEAGSRGVDVYQRTREALQERLIDQALAGRSPSGSLTALSFHDTMNHTTTRDGAVNVERDPRDRLPAVVALSNRGTSTGDPRSEDPAVTMDPARVRLLAQAHREAFAVADAEDVALNQPYLGSQEIISSGARFAALGEAAHAAGVTFDAVQAEFLRELLLGAANAAHIAEPGVDWPEPDAAHVDRLAHQCAAAWQRYRELLR</sequence>
<dbReference type="Gene3D" id="3.40.630.40">
    <property type="entry name" value="Zn-dependent exopeptidases"/>
    <property type="match status" value="1"/>
</dbReference>
<proteinExistence type="predicted"/>
<keyword evidence="2" id="KW-1185">Reference proteome</keyword>
<name>A0ABN1TY65_9ACTN</name>
<dbReference type="Proteomes" id="UP001501581">
    <property type="component" value="Unassembled WGS sequence"/>
</dbReference>
<protein>
    <recommendedName>
        <fullName evidence="3">N-formylglutamate amidohydrolase</fullName>
    </recommendedName>
</protein>
<dbReference type="InterPro" id="IPR007709">
    <property type="entry name" value="N-FG_amidohydro"/>
</dbReference>
<accession>A0ABN1TY65</accession>
<evidence type="ECO:0000313" key="2">
    <source>
        <dbReference type="Proteomes" id="UP001501581"/>
    </source>
</evidence>
<reference evidence="1 2" key="1">
    <citation type="journal article" date="2019" name="Int. J. Syst. Evol. Microbiol.">
        <title>The Global Catalogue of Microorganisms (GCM) 10K type strain sequencing project: providing services to taxonomists for standard genome sequencing and annotation.</title>
        <authorList>
            <consortium name="The Broad Institute Genomics Platform"/>
            <consortium name="The Broad Institute Genome Sequencing Center for Infectious Disease"/>
            <person name="Wu L."/>
            <person name="Ma J."/>
        </authorList>
    </citation>
    <scope>NUCLEOTIDE SEQUENCE [LARGE SCALE GENOMIC DNA]</scope>
    <source>
        <strain evidence="1 2">JCM 13008</strain>
    </source>
</reference>
<dbReference type="SUPFAM" id="SSF53187">
    <property type="entry name" value="Zn-dependent exopeptidases"/>
    <property type="match status" value="1"/>
</dbReference>
<evidence type="ECO:0008006" key="3">
    <source>
        <dbReference type="Google" id="ProtNLM"/>
    </source>
</evidence>
<gene>
    <name evidence="1" type="ORF">GCM10009668_30800</name>
</gene>